<keyword evidence="2" id="KW-1185">Reference proteome</keyword>
<name>A0A2P9AJI6_9HYPH</name>
<reference evidence="2" key="1">
    <citation type="submission" date="2016-12" db="EMBL/GenBank/DDBJ databases">
        <authorList>
            <person name="Brunel B."/>
        </authorList>
    </citation>
    <scope>NUCLEOTIDE SEQUENCE [LARGE SCALE GENOMIC DNA]</scope>
</reference>
<protein>
    <submittedName>
        <fullName evidence="1">Uncharacterized protein</fullName>
    </submittedName>
</protein>
<gene>
    <name evidence="1" type="ORF">BQ8482_190038</name>
</gene>
<dbReference type="EMBL" id="FUIG01000025">
    <property type="protein sequence ID" value="SJM31308.1"/>
    <property type="molecule type" value="Genomic_DNA"/>
</dbReference>
<evidence type="ECO:0000313" key="2">
    <source>
        <dbReference type="Proteomes" id="UP000245698"/>
    </source>
</evidence>
<proteinExistence type="predicted"/>
<dbReference type="AlphaFoldDB" id="A0A2P9AJI6"/>
<sequence length="96" mass="10455">MMPSGKTCSFIKLGDVIFILVEAETKVTFIGGQDIKTRVGRLSRRRQLLADRTLSGSLSPANEGRSIFQHGPNRAIWPLIVPAVCLAMVVTENVCA</sequence>
<organism evidence="1 2">
    <name type="scientific">Mesorhizobium delmotii</name>
    <dbReference type="NCBI Taxonomy" id="1631247"/>
    <lineage>
        <taxon>Bacteria</taxon>
        <taxon>Pseudomonadati</taxon>
        <taxon>Pseudomonadota</taxon>
        <taxon>Alphaproteobacteria</taxon>
        <taxon>Hyphomicrobiales</taxon>
        <taxon>Phyllobacteriaceae</taxon>
        <taxon>Mesorhizobium</taxon>
    </lineage>
</organism>
<evidence type="ECO:0000313" key="1">
    <source>
        <dbReference type="EMBL" id="SJM31308.1"/>
    </source>
</evidence>
<accession>A0A2P9AJI6</accession>
<dbReference type="Proteomes" id="UP000245698">
    <property type="component" value="Unassembled WGS sequence"/>
</dbReference>